<evidence type="ECO:0000313" key="5">
    <source>
        <dbReference type="EMBL" id="KAJ3639348.1"/>
    </source>
</evidence>
<feature type="transmembrane region" description="Helical" evidence="3">
    <location>
        <begin position="56"/>
        <end position="77"/>
    </location>
</feature>
<reference evidence="5" key="1">
    <citation type="journal article" date="2023" name="G3 (Bethesda)">
        <title>Whole genome assemblies of Zophobas morio and Tenebrio molitor.</title>
        <authorList>
            <person name="Kaur S."/>
            <person name="Stinson S.A."/>
            <person name="diCenzo G.C."/>
        </authorList>
    </citation>
    <scope>NUCLEOTIDE SEQUENCE</scope>
    <source>
        <strain evidence="5">QUZm001</strain>
    </source>
</reference>
<feature type="compositionally biased region" description="Low complexity" evidence="2">
    <location>
        <begin position="25"/>
        <end position="38"/>
    </location>
</feature>
<feature type="compositionally biased region" description="Acidic residues" evidence="2">
    <location>
        <begin position="122"/>
        <end position="245"/>
    </location>
</feature>
<dbReference type="InterPro" id="IPR027443">
    <property type="entry name" value="IPNS-like_sf"/>
</dbReference>
<feature type="compositionally biased region" description="Basic and acidic residues" evidence="2">
    <location>
        <begin position="494"/>
        <end position="516"/>
    </location>
</feature>
<protein>
    <recommendedName>
        <fullName evidence="4">Aspartyl/asparaginy/proline hydroxylase domain-containing protein</fullName>
    </recommendedName>
</protein>
<dbReference type="SUPFAM" id="SSF51197">
    <property type="entry name" value="Clavaminate synthase-like"/>
    <property type="match status" value="1"/>
</dbReference>
<dbReference type="EMBL" id="JALNTZ010000010">
    <property type="protein sequence ID" value="KAJ3639348.1"/>
    <property type="molecule type" value="Genomic_DNA"/>
</dbReference>
<evidence type="ECO:0000259" key="4">
    <source>
        <dbReference type="Pfam" id="PF05118"/>
    </source>
</evidence>
<evidence type="ECO:0000256" key="1">
    <source>
        <dbReference type="ARBA" id="ARBA00007730"/>
    </source>
</evidence>
<dbReference type="PANTHER" id="PTHR12366">
    <property type="entry name" value="ASPARTYL/ASPARAGINYL BETA-HYDROXYLASE"/>
    <property type="match status" value="1"/>
</dbReference>
<dbReference type="PANTHER" id="PTHR12366:SF29">
    <property type="entry name" value="ASPARTYL BETA-HYDROXYLASE, ISOFORM L"/>
    <property type="match status" value="1"/>
</dbReference>
<dbReference type="Proteomes" id="UP001168821">
    <property type="component" value="Unassembled WGS sequence"/>
</dbReference>
<dbReference type="GO" id="GO:0005783">
    <property type="term" value="C:endoplasmic reticulum"/>
    <property type="evidence" value="ECO:0007669"/>
    <property type="project" value="TreeGrafter"/>
</dbReference>
<keyword evidence="3" id="KW-0812">Transmembrane</keyword>
<keyword evidence="3" id="KW-0472">Membrane</keyword>
<dbReference type="InterPro" id="IPR011990">
    <property type="entry name" value="TPR-like_helical_dom_sf"/>
</dbReference>
<sequence>MSGDVQPRKRKDKKRKKDDTAEQIPTQPQTPSSSSSNQNEDITIHVHKEDGTGGGICAKIIFFILFTALAVLIGLIITEHRGLTDLDTADQESRFSHLFEGWIDNSVGHDEHDEGDHVVSSLEDEDHGEDEEGDSHEAYEEEEEEEDHDEHEEEASEEVAQTEEEEDEEEEEEAEASEEVAQTEEDEDEEEAEASEEVPATEEEEEEEEEEEDESELKDADEDEEVSEENVEEDEEDKEEEEEEDAVSKDVEQSVEEQDEDEADEPDEEDEGDEEAVASKEAASEEEDAPEQSEEKGSEELKEEEQASQEQEEDEVDVKEEGGEDAEDENQQNTNMVVKIGVGVALLVVAHVVLVRKWKSATPPSETPAQDEAAPDLSRRNTIVVPPTYQEVQRDIEEAEEEYSDEDGEVESDEDRREVKPTKLKYGELRTTYARSLTPESEPEYQTKPAEADDEEYEEEEEEEVEDEEEEEEEEEDEESETGEYEKEDDDDDLLKRLEARYGKLQRGSREAQNEKDLEEQFSSWKRINVGGDNEPEESESDKQSDAETDEYENITNKDDYKIKEKLDEAHKNIQNNTAYAIKLFDALLQNYSSSPRSLYGKAQALDILADKKRSNDILQKAIAIYLQILTLEKVPDALFETVADRCINRMRFMGNYRSAIDVHHKLIERFPEETKYKNQLVVSYLIINRVNKARILLEETLSKHPNDGFALVHYGFILKTIDNKLNESVSYLQKGISTKAPGVIDGRFYFHLGDALARLGKTKEAMEVYEDGVKHNLFLSKYQRSLYNVAHLKGQPWWKKEETPYAELYTALENNWQKIREEGISVLNKNGLFQSESENLKDTGDWKQFELFARGQKNVNNCKKCPITCRIIESVPDARGCRRGQTKFSVMHPGTHVWPHCGPTNCRLRVHLGLKVPPQTYIRVADEVRSWKNGEVFIFDDSFEHEVWHNGTSFRLVLIVDVWHPELKSVDKRSLSPI</sequence>
<dbReference type="Gene3D" id="1.25.40.10">
    <property type="entry name" value="Tetratricopeptide repeat domain"/>
    <property type="match status" value="1"/>
</dbReference>
<proteinExistence type="inferred from homology"/>
<name>A0AA38HKH8_9CUCU</name>
<gene>
    <name evidence="5" type="ORF">Zmor_002711</name>
</gene>
<feature type="compositionally biased region" description="Basic and acidic residues" evidence="2">
    <location>
        <begin position="414"/>
        <end position="428"/>
    </location>
</feature>
<feature type="compositionally biased region" description="Acidic residues" evidence="2">
    <location>
        <begin position="301"/>
        <end position="330"/>
    </location>
</feature>
<dbReference type="InterPro" id="IPR019734">
    <property type="entry name" value="TPR_rpt"/>
</dbReference>
<feature type="compositionally biased region" description="Acidic residues" evidence="2">
    <location>
        <begin position="253"/>
        <end position="276"/>
    </location>
</feature>
<dbReference type="SUPFAM" id="SSF48452">
    <property type="entry name" value="TPR-like"/>
    <property type="match status" value="1"/>
</dbReference>
<dbReference type="Pfam" id="PF05118">
    <property type="entry name" value="Asp_Arg_Hydrox"/>
    <property type="match status" value="1"/>
</dbReference>
<dbReference type="Pfam" id="PF13181">
    <property type="entry name" value="TPR_8"/>
    <property type="match status" value="1"/>
</dbReference>
<dbReference type="AlphaFoldDB" id="A0AA38HKH8"/>
<comment type="caution">
    <text evidence="5">The sequence shown here is derived from an EMBL/GenBank/DDBJ whole genome shotgun (WGS) entry which is preliminary data.</text>
</comment>
<accession>A0AA38HKH8</accession>
<keyword evidence="3" id="KW-1133">Transmembrane helix</keyword>
<feature type="compositionally biased region" description="Acidic residues" evidence="2">
    <location>
        <begin position="397"/>
        <end position="413"/>
    </location>
</feature>
<organism evidence="5 6">
    <name type="scientific">Zophobas morio</name>
    <dbReference type="NCBI Taxonomy" id="2755281"/>
    <lineage>
        <taxon>Eukaryota</taxon>
        <taxon>Metazoa</taxon>
        <taxon>Ecdysozoa</taxon>
        <taxon>Arthropoda</taxon>
        <taxon>Hexapoda</taxon>
        <taxon>Insecta</taxon>
        <taxon>Pterygota</taxon>
        <taxon>Neoptera</taxon>
        <taxon>Endopterygota</taxon>
        <taxon>Coleoptera</taxon>
        <taxon>Polyphaga</taxon>
        <taxon>Cucujiformia</taxon>
        <taxon>Tenebrionidae</taxon>
        <taxon>Zophobas</taxon>
    </lineage>
</organism>
<feature type="region of interest" description="Disordered" evidence="2">
    <location>
        <begin position="358"/>
        <end position="551"/>
    </location>
</feature>
<evidence type="ECO:0000313" key="6">
    <source>
        <dbReference type="Proteomes" id="UP001168821"/>
    </source>
</evidence>
<evidence type="ECO:0000256" key="2">
    <source>
        <dbReference type="SAM" id="MobiDB-lite"/>
    </source>
</evidence>
<comment type="similarity">
    <text evidence="1">Belongs to the aspartyl/asparaginyl beta-hydroxylase family.</text>
</comment>
<keyword evidence="6" id="KW-1185">Reference proteome</keyword>
<feature type="region of interest" description="Disordered" evidence="2">
    <location>
        <begin position="1"/>
        <end position="38"/>
    </location>
</feature>
<dbReference type="InterPro" id="IPR007803">
    <property type="entry name" value="Asp/Arg/Pro-Hydrxlase"/>
</dbReference>
<feature type="region of interest" description="Disordered" evidence="2">
    <location>
        <begin position="106"/>
        <end position="334"/>
    </location>
</feature>
<feature type="domain" description="Aspartyl/asparaginy/proline hydroxylase" evidence="4">
    <location>
        <begin position="814"/>
        <end position="966"/>
    </location>
</feature>
<dbReference type="Gene3D" id="2.60.120.330">
    <property type="entry name" value="B-lactam Antibiotic, Isopenicillin N Synthase, Chain"/>
    <property type="match status" value="1"/>
</dbReference>
<feature type="compositionally biased region" description="Basic and acidic residues" evidence="2">
    <location>
        <begin position="107"/>
        <end position="117"/>
    </location>
</feature>
<dbReference type="GO" id="GO:0062101">
    <property type="term" value="F:peptidyl-aspartic acid 3-dioxygenase activity"/>
    <property type="evidence" value="ECO:0007669"/>
    <property type="project" value="InterPro"/>
</dbReference>
<dbReference type="InterPro" id="IPR039038">
    <property type="entry name" value="ASPH"/>
</dbReference>
<feature type="compositionally biased region" description="Acidic residues" evidence="2">
    <location>
        <begin position="452"/>
        <end position="493"/>
    </location>
</feature>
<evidence type="ECO:0000256" key="3">
    <source>
        <dbReference type="SAM" id="Phobius"/>
    </source>
</evidence>